<keyword evidence="2" id="KW-1185">Reference proteome</keyword>
<dbReference type="OrthoDB" id="2199843at2759"/>
<dbReference type="AlphaFoldDB" id="R0MMJ4"/>
<evidence type="ECO:0000313" key="1">
    <source>
        <dbReference type="EMBL" id="EOB15420.1"/>
    </source>
</evidence>
<evidence type="ECO:0000313" key="2">
    <source>
        <dbReference type="Proteomes" id="UP000016927"/>
    </source>
</evidence>
<dbReference type="VEuPathDB" id="MicrosporidiaDB:NBO_4g0048"/>
<dbReference type="HOGENOM" id="CLU_406010_0_0_1"/>
<protein>
    <submittedName>
        <fullName evidence="1">Uncharacterized protein</fullName>
    </submittedName>
</protein>
<dbReference type="EMBL" id="KB908912">
    <property type="protein sequence ID" value="EOB15420.1"/>
    <property type="molecule type" value="Genomic_DNA"/>
</dbReference>
<name>R0MMJ4_NOSB1</name>
<reference evidence="1 2" key="1">
    <citation type="journal article" date="2013" name="BMC Genomics">
        <title>Comparative genomics of parasitic silkworm microsporidia reveal an association between genome expansion and host adaptation.</title>
        <authorList>
            <person name="Pan G."/>
            <person name="Xu J."/>
            <person name="Li T."/>
            <person name="Xia Q."/>
            <person name="Liu S.L."/>
            <person name="Zhang G."/>
            <person name="Li S."/>
            <person name="Li C."/>
            <person name="Liu H."/>
            <person name="Yang L."/>
            <person name="Liu T."/>
            <person name="Zhang X."/>
            <person name="Wu Z."/>
            <person name="Fan W."/>
            <person name="Dang X."/>
            <person name="Xiang H."/>
            <person name="Tao M."/>
            <person name="Li Y."/>
            <person name="Hu J."/>
            <person name="Li Z."/>
            <person name="Lin L."/>
            <person name="Luo J."/>
            <person name="Geng L."/>
            <person name="Wang L."/>
            <person name="Long M."/>
            <person name="Wan Y."/>
            <person name="He N."/>
            <person name="Zhang Z."/>
            <person name="Lu C."/>
            <person name="Keeling P.J."/>
            <person name="Wang J."/>
            <person name="Xiang Z."/>
            <person name="Zhou Z."/>
        </authorList>
    </citation>
    <scope>NUCLEOTIDE SEQUENCE [LARGE SCALE GENOMIC DNA]</scope>
    <source>
        <strain evidence="2">CQ1 / CVCC 102059</strain>
    </source>
</reference>
<sequence>MIGDQKENKIMITQKIDEATLSPSMFNDKKVFKSRISDDELVINPKNVFYTEEPQKEKAPVIKTLPPTRKKYKKRTKEGETNFKLHTDPVNRTCSNQMFNPSFYDHYNQRPRVNSAEPYSRSPLYMPVINPLHAHKFQAHYHHAIPHSSTLFRPQERKNLKINQDPFFFRIPQPMNNSLILNINNINHDLRFNNNELRFNINNDMRFTNQDKFLIHPHGFIPHNDLRLITPINYAPVFKTIFRLKVDAQRLYDFDYIDIQEDKTPDLSSMNVSDGLFATYLNKFNKKYGITQLSVKYAVVMGFLYCEIQKQKGYWSVKPGEWRNLSTMIKDFVRIKEIYLFLVYPFEQFLLGHKKVVRYKDEGFLQKYASDFLIYSAQDINFYLKKGSLEEMKMMLDQIDIKKMKKDGFIQITTFLCDIYHTSISDHIKDCKKYSEDSTQRGKMDIEYYKKISSLSQETAINYIRKCLEIAIQFGIFTNKCYKRIDIGQQFINRIYFCVLNCKKANLISWNEFYEYTNNCFRNFYPGTDEIYLNLYKSIKTNPLLVIRTLSNIQFSKNKTKKMLRSLAVYIKGSIESAMRLLDMKSPINDEKALEYIISSFYVLKGFRKVVTHVLIIILEYYVYLYHNGIYQKSKNGSDLFKIITRLMIFEDVSREIHSKRELIEEVKKIPGLRELI</sequence>
<gene>
    <name evidence="1" type="ORF">NBO_4g0048</name>
</gene>
<organism evidence="1 2">
    <name type="scientific">Nosema bombycis (strain CQ1 / CVCC 102059)</name>
    <name type="common">Microsporidian parasite</name>
    <name type="synonym">Pebrine of silkworm</name>
    <dbReference type="NCBI Taxonomy" id="578461"/>
    <lineage>
        <taxon>Eukaryota</taxon>
        <taxon>Fungi</taxon>
        <taxon>Fungi incertae sedis</taxon>
        <taxon>Microsporidia</taxon>
        <taxon>Nosematidae</taxon>
        <taxon>Nosema</taxon>
    </lineage>
</organism>
<accession>R0MMJ4</accession>
<dbReference type="Proteomes" id="UP000016927">
    <property type="component" value="Unassembled WGS sequence"/>
</dbReference>
<proteinExistence type="predicted"/>